<protein>
    <recommendedName>
        <fullName evidence="1">Shikimate dehydrogenase substrate binding N-terminal domain-containing protein</fullName>
    </recommendedName>
</protein>
<reference evidence="2 3" key="1">
    <citation type="submission" date="2014-04" db="EMBL/GenBank/DDBJ databases">
        <authorList>
            <consortium name="DOE Joint Genome Institute"/>
            <person name="Kuo A."/>
            <person name="Tarkka M."/>
            <person name="Buscot F."/>
            <person name="Kohler A."/>
            <person name="Nagy L.G."/>
            <person name="Floudas D."/>
            <person name="Copeland A."/>
            <person name="Barry K.W."/>
            <person name="Cichocki N."/>
            <person name="Veneault-Fourrey C."/>
            <person name="LaButti K."/>
            <person name="Lindquist E.A."/>
            <person name="Lipzen A."/>
            <person name="Lundell T."/>
            <person name="Morin E."/>
            <person name="Murat C."/>
            <person name="Sun H."/>
            <person name="Tunlid A."/>
            <person name="Henrissat B."/>
            <person name="Grigoriev I.V."/>
            <person name="Hibbett D.S."/>
            <person name="Martin F."/>
            <person name="Nordberg H.P."/>
            <person name="Cantor M.N."/>
            <person name="Hua S.X."/>
        </authorList>
    </citation>
    <scope>NUCLEOTIDE SEQUENCE [LARGE SCALE GENOMIC DNA]</scope>
    <source>
        <strain evidence="2 3">F 1598</strain>
    </source>
</reference>
<dbReference type="InterPro" id="IPR022893">
    <property type="entry name" value="Shikimate_DH_fam"/>
</dbReference>
<dbReference type="STRING" id="765440.A0A0C3F3N4"/>
<organism evidence="2 3">
    <name type="scientific">Piloderma croceum (strain F 1598)</name>
    <dbReference type="NCBI Taxonomy" id="765440"/>
    <lineage>
        <taxon>Eukaryota</taxon>
        <taxon>Fungi</taxon>
        <taxon>Dikarya</taxon>
        <taxon>Basidiomycota</taxon>
        <taxon>Agaricomycotina</taxon>
        <taxon>Agaricomycetes</taxon>
        <taxon>Agaricomycetidae</taxon>
        <taxon>Atheliales</taxon>
        <taxon>Atheliaceae</taxon>
        <taxon>Piloderma</taxon>
    </lineage>
</organism>
<dbReference type="PANTHER" id="PTHR21089">
    <property type="entry name" value="SHIKIMATE DEHYDROGENASE"/>
    <property type="match status" value="1"/>
</dbReference>
<dbReference type="EMBL" id="KN833058">
    <property type="protein sequence ID" value="KIM74619.1"/>
    <property type="molecule type" value="Genomic_DNA"/>
</dbReference>
<sequence length="353" mass="38449">MSQPPASTFRLYGYPVAHSASPTLHSVIFAGLGQNKRYSLFSTSKVTQEMIDDLRSEECGGCAVTMPIKTAIIPYLDGLTPEASSTGAVNTIVKVPDHGEPSTYKLIGTNTDIFGVKNALLRALHSQHYSLSQSKIMSPQARYGKSARGAGVVIGGGATTRSAVHALWTMGLESLYLVNRDAGEVEAVRAALPHIANIIHLIHPDQVESLLVPTSPTDRTRPRILMIVGAIPSFAPITREERMVYTTVSSILTIPYDREETEVVDVVDGELPLPKKRLFLEMPYKPRITPMVQIATAHGWHPIIGIEAMIEQGLAQQRMWARGDASVEVGCDPSILGQLVEAGARDFVERMQE</sequence>
<name>A0A0C3F3N4_PILCF</name>
<proteinExistence type="predicted"/>
<feature type="domain" description="Shikimate dehydrogenase substrate binding N-terminal" evidence="1">
    <location>
        <begin position="11"/>
        <end position="92"/>
    </location>
</feature>
<evidence type="ECO:0000313" key="3">
    <source>
        <dbReference type="Proteomes" id="UP000054166"/>
    </source>
</evidence>
<dbReference type="GO" id="GO:0019632">
    <property type="term" value="P:shikimate metabolic process"/>
    <property type="evidence" value="ECO:0007669"/>
    <property type="project" value="TreeGrafter"/>
</dbReference>
<accession>A0A0C3F3N4</accession>
<dbReference type="Pfam" id="PF08501">
    <property type="entry name" value="Shikimate_dh_N"/>
    <property type="match status" value="1"/>
</dbReference>
<gene>
    <name evidence="2" type="ORF">PILCRDRAFT_828038</name>
</gene>
<dbReference type="Proteomes" id="UP000054166">
    <property type="component" value="Unassembled WGS sequence"/>
</dbReference>
<dbReference type="GO" id="GO:0009423">
    <property type="term" value="P:chorismate biosynthetic process"/>
    <property type="evidence" value="ECO:0007669"/>
    <property type="project" value="TreeGrafter"/>
</dbReference>
<dbReference type="HOGENOM" id="CLU_044063_1_0_1"/>
<evidence type="ECO:0000313" key="2">
    <source>
        <dbReference type="EMBL" id="KIM74619.1"/>
    </source>
</evidence>
<dbReference type="AlphaFoldDB" id="A0A0C3F3N4"/>
<dbReference type="GO" id="GO:0004764">
    <property type="term" value="F:shikimate 3-dehydrogenase (NADP+) activity"/>
    <property type="evidence" value="ECO:0007669"/>
    <property type="project" value="InterPro"/>
</dbReference>
<dbReference type="OrthoDB" id="204377at2759"/>
<dbReference type="Gene3D" id="3.40.50.720">
    <property type="entry name" value="NAD(P)-binding Rossmann-like Domain"/>
    <property type="match status" value="1"/>
</dbReference>
<dbReference type="InterPro" id="IPR046346">
    <property type="entry name" value="Aminoacid_DH-like_N_sf"/>
</dbReference>
<dbReference type="SUPFAM" id="SSF51735">
    <property type="entry name" value="NAD(P)-binding Rossmann-fold domains"/>
    <property type="match status" value="1"/>
</dbReference>
<dbReference type="PANTHER" id="PTHR21089:SF1">
    <property type="entry name" value="BIFUNCTIONAL 3-DEHYDROQUINATE DEHYDRATASE_SHIKIMATE DEHYDROGENASE, CHLOROPLASTIC"/>
    <property type="match status" value="1"/>
</dbReference>
<dbReference type="Gene3D" id="3.40.50.10860">
    <property type="entry name" value="Leucine Dehydrogenase, chain A, domain 1"/>
    <property type="match status" value="1"/>
</dbReference>
<reference evidence="3" key="2">
    <citation type="submission" date="2015-01" db="EMBL/GenBank/DDBJ databases">
        <title>Evolutionary Origins and Diversification of the Mycorrhizal Mutualists.</title>
        <authorList>
            <consortium name="DOE Joint Genome Institute"/>
            <consortium name="Mycorrhizal Genomics Consortium"/>
            <person name="Kohler A."/>
            <person name="Kuo A."/>
            <person name="Nagy L.G."/>
            <person name="Floudas D."/>
            <person name="Copeland A."/>
            <person name="Barry K.W."/>
            <person name="Cichocki N."/>
            <person name="Veneault-Fourrey C."/>
            <person name="LaButti K."/>
            <person name="Lindquist E.A."/>
            <person name="Lipzen A."/>
            <person name="Lundell T."/>
            <person name="Morin E."/>
            <person name="Murat C."/>
            <person name="Riley R."/>
            <person name="Ohm R."/>
            <person name="Sun H."/>
            <person name="Tunlid A."/>
            <person name="Henrissat B."/>
            <person name="Grigoriev I.V."/>
            <person name="Hibbett D.S."/>
            <person name="Martin F."/>
        </authorList>
    </citation>
    <scope>NUCLEOTIDE SEQUENCE [LARGE SCALE GENOMIC DNA]</scope>
    <source>
        <strain evidence="3">F 1598</strain>
    </source>
</reference>
<keyword evidence="3" id="KW-1185">Reference proteome</keyword>
<dbReference type="InterPro" id="IPR036291">
    <property type="entry name" value="NAD(P)-bd_dom_sf"/>
</dbReference>
<dbReference type="SUPFAM" id="SSF53223">
    <property type="entry name" value="Aminoacid dehydrogenase-like, N-terminal domain"/>
    <property type="match status" value="1"/>
</dbReference>
<dbReference type="InParanoid" id="A0A0C3F3N4"/>
<evidence type="ECO:0000259" key="1">
    <source>
        <dbReference type="Pfam" id="PF08501"/>
    </source>
</evidence>
<dbReference type="InterPro" id="IPR013708">
    <property type="entry name" value="Shikimate_DH-bd_N"/>
</dbReference>